<dbReference type="InterPro" id="IPR000028">
    <property type="entry name" value="Chloroperoxidase"/>
</dbReference>
<dbReference type="PANTHER" id="PTHR33577">
    <property type="entry name" value="STERIGMATOCYSTIN BIOSYNTHESIS PEROXIDASE STCC-RELATED"/>
    <property type="match status" value="1"/>
</dbReference>
<evidence type="ECO:0000256" key="1">
    <source>
        <dbReference type="ARBA" id="ARBA00001970"/>
    </source>
</evidence>
<dbReference type="InterPro" id="IPR036851">
    <property type="entry name" value="Chloroperoxidase-like_sf"/>
</dbReference>
<gene>
    <name evidence="10" type="ORF">SISNIDRAFT_491958</name>
</gene>
<dbReference type="Pfam" id="PF01328">
    <property type="entry name" value="Peroxidase_2"/>
    <property type="match status" value="1"/>
</dbReference>
<dbReference type="PROSITE" id="PS51405">
    <property type="entry name" value="HEME_HALOPEROXIDASE"/>
    <property type="match status" value="1"/>
</dbReference>
<evidence type="ECO:0000256" key="5">
    <source>
        <dbReference type="ARBA" id="ARBA00023002"/>
    </source>
</evidence>
<evidence type="ECO:0000256" key="6">
    <source>
        <dbReference type="ARBA" id="ARBA00023004"/>
    </source>
</evidence>
<keyword evidence="2 10" id="KW-0575">Peroxidase</keyword>
<keyword evidence="6" id="KW-0408">Iron</keyword>
<dbReference type="OrthoDB" id="407298at2759"/>
<evidence type="ECO:0000256" key="7">
    <source>
        <dbReference type="ARBA" id="ARBA00025795"/>
    </source>
</evidence>
<dbReference type="SUPFAM" id="SSF47571">
    <property type="entry name" value="Cloroperoxidase"/>
    <property type="match status" value="1"/>
</dbReference>
<dbReference type="GO" id="GO:0004601">
    <property type="term" value="F:peroxidase activity"/>
    <property type="evidence" value="ECO:0007669"/>
    <property type="project" value="UniProtKB-KW"/>
</dbReference>
<feature type="domain" description="Heme haloperoxidase family profile" evidence="9">
    <location>
        <begin position="16"/>
        <end position="236"/>
    </location>
</feature>
<comment type="similarity">
    <text evidence="7">Belongs to the chloroperoxidase family.</text>
</comment>
<evidence type="ECO:0000259" key="9">
    <source>
        <dbReference type="PROSITE" id="PS51405"/>
    </source>
</evidence>
<keyword evidence="3" id="KW-0349">Heme</keyword>
<proteinExistence type="inferred from homology"/>
<feature type="compositionally biased region" description="Polar residues" evidence="8">
    <location>
        <begin position="1"/>
        <end position="16"/>
    </location>
</feature>
<dbReference type="EMBL" id="KV419502">
    <property type="protein sequence ID" value="KZS86434.1"/>
    <property type="molecule type" value="Genomic_DNA"/>
</dbReference>
<evidence type="ECO:0000256" key="4">
    <source>
        <dbReference type="ARBA" id="ARBA00022723"/>
    </source>
</evidence>
<evidence type="ECO:0000256" key="2">
    <source>
        <dbReference type="ARBA" id="ARBA00022559"/>
    </source>
</evidence>
<keyword evidence="5" id="KW-0560">Oxidoreductase</keyword>
<keyword evidence="11" id="KW-1185">Reference proteome</keyword>
<evidence type="ECO:0000313" key="11">
    <source>
        <dbReference type="Proteomes" id="UP000076722"/>
    </source>
</evidence>
<accession>A0A164M798</accession>
<comment type="cofactor">
    <cofactor evidence="1">
        <name>heme b</name>
        <dbReference type="ChEBI" id="CHEBI:60344"/>
    </cofactor>
</comment>
<evidence type="ECO:0000256" key="8">
    <source>
        <dbReference type="SAM" id="MobiDB-lite"/>
    </source>
</evidence>
<dbReference type="Gene3D" id="1.10.489.10">
    <property type="entry name" value="Chloroperoxidase-like"/>
    <property type="match status" value="1"/>
</dbReference>
<dbReference type="STRING" id="1314777.A0A164M798"/>
<evidence type="ECO:0000256" key="3">
    <source>
        <dbReference type="ARBA" id="ARBA00022617"/>
    </source>
</evidence>
<dbReference type="GO" id="GO:0046872">
    <property type="term" value="F:metal ion binding"/>
    <property type="evidence" value="ECO:0007669"/>
    <property type="project" value="UniProtKB-KW"/>
</dbReference>
<dbReference type="AlphaFoldDB" id="A0A164M798"/>
<evidence type="ECO:0000313" key="10">
    <source>
        <dbReference type="EMBL" id="KZS86434.1"/>
    </source>
</evidence>
<keyword evidence="4" id="KW-0479">Metal-binding</keyword>
<reference evidence="10 11" key="1">
    <citation type="journal article" date="2016" name="Mol. Biol. Evol.">
        <title>Comparative Genomics of Early-Diverging Mushroom-Forming Fungi Provides Insights into the Origins of Lignocellulose Decay Capabilities.</title>
        <authorList>
            <person name="Nagy L.G."/>
            <person name="Riley R."/>
            <person name="Tritt A."/>
            <person name="Adam C."/>
            <person name="Daum C."/>
            <person name="Floudas D."/>
            <person name="Sun H."/>
            <person name="Yadav J.S."/>
            <person name="Pangilinan J."/>
            <person name="Larsson K.H."/>
            <person name="Matsuura K."/>
            <person name="Barry K."/>
            <person name="Labutti K."/>
            <person name="Kuo R."/>
            <person name="Ohm R.A."/>
            <person name="Bhattacharya S.S."/>
            <person name="Shirouzu T."/>
            <person name="Yoshinaga Y."/>
            <person name="Martin F.M."/>
            <person name="Grigoriev I.V."/>
            <person name="Hibbett D.S."/>
        </authorList>
    </citation>
    <scope>NUCLEOTIDE SEQUENCE [LARGE SCALE GENOMIC DNA]</scope>
    <source>
        <strain evidence="10 11">HHB9708</strain>
    </source>
</reference>
<dbReference type="PANTHER" id="PTHR33577:SF9">
    <property type="entry name" value="PEROXIDASE STCC"/>
    <property type="match status" value="1"/>
</dbReference>
<feature type="region of interest" description="Disordered" evidence="8">
    <location>
        <begin position="1"/>
        <end position="30"/>
    </location>
</feature>
<sequence>MPSSPSKFDDLATTSAFKPWTPPGPDDSRGPCPGLNTLANHGYLPHDGKNISFSQLYKALREVYNISIPWAFILASGTVLQMGEFFLSSPHLPLPNLHKLALHNKIEHDSSLVHANAPSKDAKWAPAHIDDELLKRLLDQAEAAAVDHGGLTPEDFGEIRALRDRAALSNGPLTTVQARLAWSESTFLMMVLGGVDEKIKPEYLKAFIGEERLPIEEGWVRPAKKIGLRIFNDVVVRIKKAQISWEKANPSEKA</sequence>
<protein>
    <submittedName>
        <fullName evidence="10">Cloroperoxidase</fullName>
    </submittedName>
</protein>
<organism evidence="10 11">
    <name type="scientific">Sistotremastrum niveocremeum HHB9708</name>
    <dbReference type="NCBI Taxonomy" id="1314777"/>
    <lineage>
        <taxon>Eukaryota</taxon>
        <taxon>Fungi</taxon>
        <taxon>Dikarya</taxon>
        <taxon>Basidiomycota</taxon>
        <taxon>Agaricomycotina</taxon>
        <taxon>Agaricomycetes</taxon>
        <taxon>Sistotremastrales</taxon>
        <taxon>Sistotremastraceae</taxon>
        <taxon>Sertulicium</taxon>
        <taxon>Sertulicium niveocremeum</taxon>
    </lineage>
</organism>
<dbReference type="Proteomes" id="UP000076722">
    <property type="component" value="Unassembled WGS sequence"/>
</dbReference>
<name>A0A164M798_9AGAM</name>